<protein>
    <submittedName>
        <fullName evidence="3">AMMECR1 domain-containing protein</fullName>
    </submittedName>
</protein>
<dbReference type="OrthoDB" id="24630at2759"/>
<feature type="compositionally biased region" description="Polar residues" evidence="1">
    <location>
        <begin position="176"/>
        <end position="187"/>
    </location>
</feature>
<feature type="region of interest" description="Disordered" evidence="1">
    <location>
        <begin position="170"/>
        <end position="196"/>
    </location>
</feature>
<dbReference type="SUPFAM" id="SSF143447">
    <property type="entry name" value="AMMECR1-like"/>
    <property type="match status" value="1"/>
</dbReference>
<dbReference type="PANTHER" id="PTHR13016">
    <property type="entry name" value="AMMECR1 HOMOLOG"/>
    <property type="match status" value="1"/>
</dbReference>
<feature type="domain" description="AMMECR1" evidence="2">
    <location>
        <begin position="19"/>
        <end position="189"/>
    </location>
</feature>
<name>A0A2U1MGL1_ARTAN</name>
<accession>A0A2U1MGL1</accession>
<keyword evidence="4" id="KW-1185">Reference proteome</keyword>
<dbReference type="Gene3D" id="1.10.287.10">
    <property type="entry name" value="S15/NS1, RNA-binding"/>
    <property type="match status" value="2"/>
</dbReference>
<dbReference type="Gene3D" id="3.30.1490.150">
    <property type="entry name" value="Hypothetical protein ph0010, domain 2"/>
    <property type="match status" value="1"/>
</dbReference>
<gene>
    <name evidence="3" type="ORF">CTI12_AA382960</name>
</gene>
<dbReference type="STRING" id="35608.A0A2U1MGL1"/>
<dbReference type="Proteomes" id="UP000245207">
    <property type="component" value="Unassembled WGS sequence"/>
</dbReference>
<dbReference type="AlphaFoldDB" id="A0A2U1MGL1"/>
<sequence>MAATVGIGSDFPYVKIISAEAMIGLGESSKCAQTVKVFENAYKSTLSIIALDDIESPLFVTWKKVVNGYEPRLCGCIGIFSTRGNGFKDYALTRLCTVSILTNYENAANHLDWEVEKHGIIIEFTDPDYNTKRSVTYLPDVAAQEVIEAIDSLIRKAGYNGTINDSVAANKKRLAPSQSDSQETGRVTRSKTSKEPKLEVPKNLYQFIQEALLLDKQKKEGKGDMVLESKMRDVMSKIDVVSKLYKMLRCLPSDWKYHPDTAGICAPVKCLPVRAKEKPKKIPPNPYIQCVQLNKLGQKAWREFKKRDEEAKITALEGICYPTPEQDYNPVDLTSGLVSFIGAFAVEVFNKCYQLYIDKGNKKNVSDSKIVDCKYIKYEDFYLFCVTLEAMEQGNLGIYETTVKCEFDDGAINLDTFILKDCKPSDGSTDPEKLFYPVSGMVRRRNKGGGYDFRDIRGSDRLAVFLDGWCIEVSIKPTSITLNYPVGSLLCCLNAFKLVSSQGDHQMLTRSKYSKLALDVEKELKTNLSDKSLSLRLSYLKEKIHTSAEFHIANGDLPYDWEYDPKNASNYVPFKRPPVAVKKKPKKRPRNPHIDSAPLVGERVKTLWRDFKKLDKSRKTCKYLKVKPYYLFYMTIEAVEQGKLGVYEIELRCNLKDGAIVLDSFVLEDREPSGTREGAIIGQGSIYETVTGPRVVMTIITHMAGTVAGCDEVSKSQQEPFS</sequence>
<reference evidence="3 4" key="1">
    <citation type="journal article" date="2018" name="Mol. Plant">
        <title>The genome of Artemisia annua provides insight into the evolution of Asteraceae family and artemisinin biosynthesis.</title>
        <authorList>
            <person name="Shen Q."/>
            <person name="Zhang L."/>
            <person name="Liao Z."/>
            <person name="Wang S."/>
            <person name="Yan T."/>
            <person name="Shi P."/>
            <person name="Liu M."/>
            <person name="Fu X."/>
            <person name="Pan Q."/>
            <person name="Wang Y."/>
            <person name="Lv Z."/>
            <person name="Lu X."/>
            <person name="Zhang F."/>
            <person name="Jiang W."/>
            <person name="Ma Y."/>
            <person name="Chen M."/>
            <person name="Hao X."/>
            <person name="Li L."/>
            <person name="Tang Y."/>
            <person name="Lv G."/>
            <person name="Zhou Y."/>
            <person name="Sun X."/>
            <person name="Brodelius P.E."/>
            <person name="Rose J.K.C."/>
            <person name="Tang K."/>
        </authorList>
    </citation>
    <scope>NUCLEOTIDE SEQUENCE [LARGE SCALE GENOMIC DNA]</scope>
    <source>
        <strain evidence="4">cv. Huhao1</strain>
        <tissue evidence="3">Leaf</tissue>
    </source>
</reference>
<dbReference type="InterPro" id="IPR002733">
    <property type="entry name" value="AMMECR1_domain"/>
</dbReference>
<dbReference type="EMBL" id="PKPP01005372">
    <property type="protein sequence ID" value="PWA60352.1"/>
    <property type="molecule type" value="Genomic_DNA"/>
</dbReference>
<dbReference type="PANTHER" id="PTHR13016:SF4">
    <property type="entry name" value="AMMECR1 DOMAIN-CONTAINING PROTEIN"/>
    <property type="match status" value="1"/>
</dbReference>
<evidence type="ECO:0000313" key="4">
    <source>
        <dbReference type="Proteomes" id="UP000245207"/>
    </source>
</evidence>
<evidence type="ECO:0000259" key="2">
    <source>
        <dbReference type="PROSITE" id="PS51112"/>
    </source>
</evidence>
<comment type="caution">
    <text evidence="3">The sequence shown here is derived from an EMBL/GenBank/DDBJ whole genome shotgun (WGS) entry which is preliminary data.</text>
</comment>
<proteinExistence type="predicted"/>
<evidence type="ECO:0000256" key="1">
    <source>
        <dbReference type="SAM" id="MobiDB-lite"/>
    </source>
</evidence>
<organism evidence="3 4">
    <name type="scientific">Artemisia annua</name>
    <name type="common">Sweet wormwood</name>
    <dbReference type="NCBI Taxonomy" id="35608"/>
    <lineage>
        <taxon>Eukaryota</taxon>
        <taxon>Viridiplantae</taxon>
        <taxon>Streptophyta</taxon>
        <taxon>Embryophyta</taxon>
        <taxon>Tracheophyta</taxon>
        <taxon>Spermatophyta</taxon>
        <taxon>Magnoliopsida</taxon>
        <taxon>eudicotyledons</taxon>
        <taxon>Gunneridae</taxon>
        <taxon>Pentapetalae</taxon>
        <taxon>asterids</taxon>
        <taxon>campanulids</taxon>
        <taxon>Asterales</taxon>
        <taxon>Asteraceae</taxon>
        <taxon>Asteroideae</taxon>
        <taxon>Anthemideae</taxon>
        <taxon>Artemisiinae</taxon>
        <taxon>Artemisia</taxon>
    </lineage>
</organism>
<dbReference type="PROSITE" id="PS51112">
    <property type="entry name" value="AMMECR1"/>
    <property type="match status" value="1"/>
</dbReference>
<dbReference type="InterPro" id="IPR023473">
    <property type="entry name" value="AMMECR1"/>
</dbReference>
<dbReference type="InterPro" id="IPR036071">
    <property type="entry name" value="AMMECR1_dom_sf"/>
</dbReference>
<dbReference type="Pfam" id="PF01871">
    <property type="entry name" value="AMMECR1"/>
    <property type="match status" value="1"/>
</dbReference>
<evidence type="ECO:0000313" key="3">
    <source>
        <dbReference type="EMBL" id="PWA60352.1"/>
    </source>
</evidence>